<dbReference type="EMBL" id="KQ979097">
    <property type="protein sequence ID" value="KYN22637.1"/>
    <property type="molecule type" value="Genomic_DNA"/>
</dbReference>
<sequence length="615" mass="69384">MDRAQLEEMTLEQLKTEAQKFNISLVEDKYKLIEDILNFIERQKVQTHSAKSAGAHKTTQKAGDTPSSLSPASEQVRQITPDVASLITALTNPMQQLQQQILDSQQAQQTLLQEMLLALTARIVNPPPAQMEQPVTEQESASPRSHTSSQPSQRTTLSTISSSQAITLLASQIPDFGGTESENVQLWIQRIEQVARIHRVPDDVTLLAASSKLTNIARKWYDIGSGSMLESWQGFKEAILKRFTRKILYHIAIQKVENRKWNFSKESFLEYATEKLTLMHNLGLSQESTIHLLISGIGSRSLRELAASLNAASVDDFLEKMHQIASASLEHDKRHDTKSTKKETVHKPGYKSAVNDKQTEKEGPLVCAHCKKPGHHKDKCWRLRRRDQIEQQTTTASTPAPTPSIPVATVSVDEVTEEDSVIAFVQQPNGKNIYIQTLALEVKSLNYVNCNLRALVDTGSPISFVKLSIFNIVKNTPSKLLLGYDQRNHTDSQLTELVNDLARIDVDLETERNTIRDTAHEVTEKLRKYNKKYRDARHKPATKYKVDDLVMIRNLHAKPGQSTKFDVPYKGPYQVTKVLDFDRYVVTDIPGFNLSAKPYKAILSPDKLKPWIRPV</sequence>
<evidence type="ECO:0000256" key="1">
    <source>
        <dbReference type="SAM" id="MobiDB-lite"/>
    </source>
</evidence>
<accession>A0A151JBZ0</accession>
<keyword evidence="3" id="KW-1185">Reference proteome</keyword>
<dbReference type="PANTHER" id="PTHR46888">
    <property type="entry name" value="ZINC KNUCKLE DOMAINCONTAINING PROTEIN-RELATED"/>
    <property type="match status" value="1"/>
</dbReference>
<feature type="region of interest" description="Disordered" evidence="1">
    <location>
        <begin position="328"/>
        <end position="349"/>
    </location>
</feature>
<feature type="compositionally biased region" description="Polar residues" evidence="1">
    <location>
        <begin position="133"/>
        <end position="158"/>
    </location>
</feature>
<evidence type="ECO:0000313" key="3">
    <source>
        <dbReference type="Proteomes" id="UP000078492"/>
    </source>
</evidence>
<reference evidence="2 3" key="1">
    <citation type="submission" date="2015-09" db="EMBL/GenBank/DDBJ databases">
        <title>Trachymyrmex cornetzi WGS genome.</title>
        <authorList>
            <person name="Nygaard S."/>
            <person name="Hu H."/>
            <person name="Boomsma J."/>
            <person name="Zhang G."/>
        </authorList>
    </citation>
    <scope>NUCLEOTIDE SEQUENCE [LARGE SCALE GENOMIC DNA]</scope>
    <source>
        <strain evidence="2">Tcor2-1</strain>
        <tissue evidence="2">Whole body</tissue>
    </source>
</reference>
<gene>
    <name evidence="2" type="ORF">ALC57_04961</name>
</gene>
<dbReference type="PANTHER" id="PTHR46888:SF13">
    <property type="entry name" value="RIBONUCLEASE H"/>
    <property type="match status" value="1"/>
</dbReference>
<dbReference type="AlphaFoldDB" id="A0A151JBZ0"/>
<feature type="region of interest" description="Disordered" evidence="1">
    <location>
        <begin position="130"/>
        <end position="158"/>
    </location>
</feature>
<organism evidence="2 3">
    <name type="scientific">Trachymyrmex cornetzi</name>
    <dbReference type="NCBI Taxonomy" id="471704"/>
    <lineage>
        <taxon>Eukaryota</taxon>
        <taxon>Metazoa</taxon>
        <taxon>Ecdysozoa</taxon>
        <taxon>Arthropoda</taxon>
        <taxon>Hexapoda</taxon>
        <taxon>Insecta</taxon>
        <taxon>Pterygota</taxon>
        <taxon>Neoptera</taxon>
        <taxon>Endopterygota</taxon>
        <taxon>Hymenoptera</taxon>
        <taxon>Apocrita</taxon>
        <taxon>Aculeata</taxon>
        <taxon>Formicoidea</taxon>
        <taxon>Formicidae</taxon>
        <taxon>Myrmicinae</taxon>
        <taxon>Trachymyrmex</taxon>
    </lineage>
</organism>
<dbReference type="Proteomes" id="UP000078492">
    <property type="component" value="Unassembled WGS sequence"/>
</dbReference>
<name>A0A151JBZ0_9HYME</name>
<protein>
    <recommendedName>
        <fullName evidence="4">CCHC-type domain-containing protein</fullName>
    </recommendedName>
</protein>
<feature type="compositionally biased region" description="Polar residues" evidence="1">
    <location>
        <begin position="60"/>
        <end position="75"/>
    </location>
</feature>
<evidence type="ECO:0000313" key="2">
    <source>
        <dbReference type="EMBL" id="KYN22637.1"/>
    </source>
</evidence>
<feature type="region of interest" description="Disordered" evidence="1">
    <location>
        <begin position="48"/>
        <end position="75"/>
    </location>
</feature>
<feature type="compositionally biased region" description="Basic and acidic residues" evidence="1">
    <location>
        <begin position="329"/>
        <end position="346"/>
    </location>
</feature>
<evidence type="ECO:0008006" key="4">
    <source>
        <dbReference type="Google" id="ProtNLM"/>
    </source>
</evidence>
<dbReference type="STRING" id="471704.A0A151JBZ0"/>
<proteinExistence type="predicted"/>